<evidence type="ECO:0000256" key="1">
    <source>
        <dbReference type="ARBA" id="ARBA00022786"/>
    </source>
</evidence>
<proteinExistence type="predicted"/>
<reference evidence="3 4" key="1">
    <citation type="journal article" date="2023" name="Sci. Data">
        <title>Genome assembly of the Korean intertidal mud-creeper Batillaria attramentaria.</title>
        <authorList>
            <person name="Patra A.K."/>
            <person name="Ho P.T."/>
            <person name="Jun S."/>
            <person name="Lee S.J."/>
            <person name="Kim Y."/>
            <person name="Won Y.J."/>
        </authorList>
    </citation>
    <scope>NUCLEOTIDE SEQUENCE [LARGE SCALE GENOMIC DNA]</scope>
    <source>
        <strain evidence="3">Wonlab-2016</strain>
    </source>
</reference>
<dbReference type="InterPro" id="IPR016135">
    <property type="entry name" value="UBQ-conjugating_enzyme/RWD"/>
</dbReference>
<dbReference type="AlphaFoldDB" id="A0ABD0LM59"/>
<name>A0ABD0LM59_9CAEN</name>
<sequence>MAGSGQTECVIPRNFKLLRELELGEKGVGDGTLSWGLANDSDITLSDWIGTIIGPPRTAFEGRIYTLKMHCGEKYPDQPPTVQFQTRINLSCVQKDTGVVDPKKVNCLRQWSRNASLADVLAGIRDLMVSKENYKVSQPAEGTTYF</sequence>
<protein>
    <recommendedName>
        <fullName evidence="2">UBC core domain-containing protein</fullName>
    </recommendedName>
</protein>
<dbReference type="Gene3D" id="3.10.110.10">
    <property type="entry name" value="Ubiquitin Conjugating Enzyme"/>
    <property type="match status" value="1"/>
</dbReference>
<gene>
    <name evidence="3" type="ORF">BaRGS_00008501</name>
</gene>
<evidence type="ECO:0000259" key="2">
    <source>
        <dbReference type="PROSITE" id="PS50127"/>
    </source>
</evidence>
<dbReference type="FunFam" id="3.10.110.10:FF:000026">
    <property type="entry name" value="Ubiquitin-conjugating enzyme E2 variant"/>
    <property type="match status" value="1"/>
</dbReference>
<dbReference type="PANTHER" id="PTHR24068">
    <property type="entry name" value="UBIQUITIN-CONJUGATING ENZYME E2"/>
    <property type="match status" value="1"/>
</dbReference>
<feature type="domain" description="UBC core" evidence="2">
    <location>
        <begin position="12"/>
        <end position="146"/>
    </location>
</feature>
<evidence type="ECO:0000313" key="3">
    <source>
        <dbReference type="EMBL" id="KAK7500278.1"/>
    </source>
</evidence>
<comment type="caution">
    <text evidence="3">The sequence shown here is derived from an EMBL/GenBank/DDBJ whole genome shotgun (WGS) entry which is preliminary data.</text>
</comment>
<dbReference type="EMBL" id="JACVVK020000038">
    <property type="protein sequence ID" value="KAK7500278.1"/>
    <property type="molecule type" value="Genomic_DNA"/>
</dbReference>
<dbReference type="InterPro" id="IPR000608">
    <property type="entry name" value="UBC"/>
</dbReference>
<evidence type="ECO:0000313" key="4">
    <source>
        <dbReference type="Proteomes" id="UP001519460"/>
    </source>
</evidence>
<dbReference type="SMART" id="SM00212">
    <property type="entry name" value="UBCc"/>
    <property type="match status" value="1"/>
</dbReference>
<dbReference type="SUPFAM" id="SSF54495">
    <property type="entry name" value="UBC-like"/>
    <property type="match status" value="1"/>
</dbReference>
<dbReference type="PROSITE" id="PS50127">
    <property type="entry name" value="UBC_2"/>
    <property type="match status" value="1"/>
</dbReference>
<dbReference type="Proteomes" id="UP001519460">
    <property type="component" value="Unassembled WGS sequence"/>
</dbReference>
<accession>A0ABD0LM59</accession>
<keyword evidence="1" id="KW-0833">Ubl conjugation pathway</keyword>
<dbReference type="CDD" id="cd23807">
    <property type="entry name" value="UEV_UBE2V"/>
    <property type="match status" value="1"/>
</dbReference>
<keyword evidence="4" id="KW-1185">Reference proteome</keyword>
<organism evidence="3 4">
    <name type="scientific">Batillaria attramentaria</name>
    <dbReference type="NCBI Taxonomy" id="370345"/>
    <lineage>
        <taxon>Eukaryota</taxon>
        <taxon>Metazoa</taxon>
        <taxon>Spiralia</taxon>
        <taxon>Lophotrochozoa</taxon>
        <taxon>Mollusca</taxon>
        <taxon>Gastropoda</taxon>
        <taxon>Caenogastropoda</taxon>
        <taxon>Sorbeoconcha</taxon>
        <taxon>Cerithioidea</taxon>
        <taxon>Batillariidae</taxon>
        <taxon>Batillaria</taxon>
    </lineage>
</organism>
<dbReference type="Pfam" id="PF00179">
    <property type="entry name" value="UQ_con"/>
    <property type="match status" value="1"/>
</dbReference>